<sequence length="141" mass="15798">MTSEASAVADDSSGSAEAPALDLREDGYPHSAIDHRQAKFQIGQIVRHRLFDFRGVIFDVDPVFANSDEWYEAIPEDMRPSKDQPYYHLFAENDKTHYVAYVSEGNLLPDETDAPVSHPDIPDFFEMTPSGGYLLKSGHAH</sequence>
<evidence type="ECO:0000313" key="4">
    <source>
        <dbReference type="EMBL" id="GGB61886.1"/>
    </source>
</evidence>
<dbReference type="InterPro" id="IPR053189">
    <property type="entry name" value="Clp_protease_adapter_ClpF"/>
</dbReference>
<dbReference type="Proteomes" id="UP000628854">
    <property type="component" value="Unassembled WGS sequence"/>
</dbReference>
<organism evidence="4 5">
    <name type="scientific">Henriciella pelagia</name>
    <dbReference type="NCBI Taxonomy" id="1977912"/>
    <lineage>
        <taxon>Bacteria</taxon>
        <taxon>Pseudomonadati</taxon>
        <taxon>Pseudomonadota</taxon>
        <taxon>Alphaproteobacteria</taxon>
        <taxon>Hyphomonadales</taxon>
        <taxon>Hyphomonadaceae</taxon>
        <taxon>Henriciella</taxon>
    </lineage>
</organism>
<dbReference type="NCBIfam" id="TIGR02097">
    <property type="entry name" value="yccV"/>
    <property type="match status" value="1"/>
</dbReference>
<dbReference type="Pfam" id="PF08755">
    <property type="entry name" value="YccV-like"/>
    <property type="match status" value="1"/>
</dbReference>
<dbReference type="SUPFAM" id="SSF141255">
    <property type="entry name" value="YccV-like"/>
    <property type="match status" value="1"/>
</dbReference>
<comment type="caution">
    <text evidence="4">The sequence shown here is derived from an EMBL/GenBank/DDBJ whole genome shotgun (WGS) entry which is preliminary data.</text>
</comment>
<dbReference type="GO" id="GO:0003677">
    <property type="term" value="F:DNA binding"/>
    <property type="evidence" value="ECO:0007669"/>
    <property type="project" value="UniProtKB-KW"/>
</dbReference>
<feature type="region of interest" description="Disordered" evidence="2">
    <location>
        <begin position="1"/>
        <end position="23"/>
    </location>
</feature>
<protein>
    <recommendedName>
        <fullName evidence="1">Heat shock protein HspQ</fullName>
    </recommendedName>
</protein>
<evidence type="ECO:0000313" key="5">
    <source>
        <dbReference type="Proteomes" id="UP000628854"/>
    </source>
</evidence>
<gene>
    <name evidence="4" type="ORF">GCM10011503_08140</name>
</gene>
<keyword evidence="4" id="KW-0238">DNA-binding</keyword>
<reference evidence="5" key="1">
    <citation type="journal article" date="2019" name="Int. J. Syst. Evol. Microbiol.">
        <title>The Global Catalogue of Microorganisms (GCM) 10K type strain sequencing project: providing services to taxonomists for standard genome sequencing and annotation.</title>
        <authorList>
            <consortium name="The Broad Institute Genomics Platform"/>
            <consortium name="The Broad Institute Genome Sequencing Center for Infectious Disease"/>
            <person name="Wu L."/>
            <person name="Ma J."/>
        </authorList>
    </citation>
    <scope>NUCLEOTIDE SEQUENCE [LARGE SCALE GENOMIC DNA]</scope>
    <source>
        <strain evidence="5">CGMCC 1.15928</strain>
    </source>
</reference>
<proteinExistence type="predicted"/>
<evidence type="ECO:0000256" key="1">
    <source>
        <dbReference type="NCBIfam" id="TIGR02097"/>
    </source>
</evidence>
<feature type="domain" description="Hemimethylated DNA-binding" evidence="3">
    <location>
        <begin position="37"/>
        <end position="136"/>
    </location>
</feature>
<name>A0ABQ1JAH2_9PROT</name>
<dbReference type="InterPro" id="IPR036623">
    <property type="entry name" value="Hemimethylated_DNA-bd_sf"/>
</dbReference>
<accession>A0ABQ1JAH2</accession>
<dbReference type="PANTHER" id="PTHR48439">
    <property type="entry name" value="HEMIMETHYLATED DNA-BINDING DOMAIN-CONTAINING PROTEIN"/>
    <property type="match status" value="1"/>
</dbReference>
<dbReference type="InterPro" id="IPR011722">
    <property type="entry name" value="Hemimethylated_DNA-bd_dom"/>
</dbReference>
<dbReference type="SMART" id="SM00992">
    <property type="entry name" value="YccV-like"/>
    <property type="match status" value="1"/>
</dbReference>
<dbReference type="Gene3D" id="2.30.30.390">
    <property type="entry name" value="Hemimethylated DNA-binding domain"/>
    <property type="match status" value="1"/>
</dbReference>
<dbReference type="PANTHER" id="PTHR48439:SF1">
    <property type="entry name" value="HEMIMETHYLATED DNA-BINDING DOMAIN-CONTAINING PROTEIN"/>
    <property type="match status" value="1"/>
</dbReference>
<keyword evidence="5" id="KW-1185">Reference proteome</keyword>
<evidence type="ECO:0000256" key="2">
    <source>
        <dbReference type="SAM" id="MobiDB-lite"/>
    </source>
</evidence>
<dbReference type="EMBL" id="BMKF01000001">
    <property type="protein sequence ID" value="GGB61886.1"/>
    <property type="molecule type" value="Genomic_DNA"/>
</dbReference>
<feature type="compositionally biased region" description="Low complexity" evidence="2">
    <location>
        <begin position="1"/>
        <end position="18"/>
    </location>
</feature>
<evidence type="ECO:0000259" key="3">
    <source>
        <dbReference type="SMART" id="SM00992"/>
    </source>
</evidence>